<dbReference type="Gene3D" id="3.30.457.10">
    <property type="entry name" value="Copper amine oxidase-like, N-terminal domain"/>
    <property type="match status" value="1"/>
</dbReference>
<keyword evidence="2 3" id="KW-0732">Signal</keyword>
<dbReference type="InterPro" id="IPR012854">
    <property type="entry name" value="Cu_amine_oxidase-like_N"/>
</dbReference>
<dbReference type="InterPro" id="IPR050902">
    <property type="entry name" value="ABC_Transporter_SBP"/>
</dbReference>
<evidence type="ECO:0000256" key="3">
    <source>
        <dbReference type="SAM" id="SignalP"/>
    </source>
</evidence>
<protein>
    <submittedName>
        <fullName evidence="5">ABC transporter substrate-binding protein</fullName>
    </submittedName>
</protein>
<name>A0A6P1YDI4_9FIRM</name>
<sequence>MKRFSKITILSLILVLIFSNLVLATNVTVDGLDKNLNIEINNARSYVASKSLQEFGLTTTENGNTVIVKNDDVVFEFTLGSNRVKVNGLDLTLDAKPYKNDKDIYLPLRFIFETLNYKIGWDAEAQKIKVEKLQDITFPITIVDGDNTYVVEKEAKTIVSMAPGVTEKLFALGVGDRIKGRTQYCNYPEEVKNIPSIGNLYEPNLETILDINPDLVICETHFKDEVIAKLNEAGIKVIAKSTAKDIEGVYDYMLKLGAIVNKNYEARALVSSLRAKVDRVKYVLKDLKESDKPKVYYVVGTGQWGEYTAGKDTFISELISLAGGKNVADDITGWKYSLEKLIDHNPDIIVGSQFNIDTMVNGENYQALSAIKNKKYKIVNEDIFVRAAPRAIDEGLKILVETFHKDKVKELGF</sequence>
<dbReference type="Gene3D" id="3.40.50.1980">
    <property type="entry name" value="Nitrogenase molybdenum iron protein domain"/>
    <property type="match status" value="2"/>
</dbReference>
<evidence type="ECO:0000313" key="5">
    <source>
        <dbReference type="EMBL" id="QIB26803.1"/>
    </source>
</evidence>
<dbReference type="InterPro" id="IPR002491">
    <property type="entry name" value="ABC_transptr_periplasmic_BD"/>
</dbReference>
<evidence type="ECO:0000256" key="2">
    <source>
        <dbReference type="ARBA" id="ARBA00022729"/>
    </source>
</evidence>
<dbReference type="RefSeq" id="WP_163234775.1">
    <property type="nucleotide sequence ID" value="NZ_CP048617.1"/>
</dbReference>
<dbReference type="PROSITE" id="PS50983">
    <property type="entry name" value="FE_B12_PBP"/>
    <property type="match status" value="1"/>
</dbReference>
<dbReference type="InterPro" id="IPR036582">
    <property type="entry name" value="Mao_N_sf"/>
</dbReference>
<gene>
    <name evidence="5" type="ORF">G3A45_05510</name>
</gene>
<dbReference type="SUPFAM" id="SSF53807">
    <property type="entry name" value="Helical backbone' metal receptor"/>
    <property type="match status" value="1"/>
</dbReference>
<dbReference type="KEGG" id="cazo:G3A45_05510"/>
<dbReference type="EMBL" id="CP048617">
    <property type="protein sequence ID" value="QIB26803.1"/>
    <property type="molecule type" value="Genomic_DNA"/>
</dbReference>
<accession>A0A6P1YDI4</accession>
<feature type="domain" description="Fe/B12 periplasmic-binding" evidence="4">
    <location>
        <begin position="157"/>
        <end position="407"/>
    </location>
</feature>
<dbReference type="Pfam" id="PF07833">
    <property type="entry name" value="Cu_amine_oxidN1"/>
    <property type="match status" value="1"/>
</dbReference>
<dbReference type="SUPFAM" id="SSF55383">
    <property type="entry name" value="Copper amine oxidase, domain N"/>
    <property type="match status" value="1"/>
</dbReference>
<dbReference type="Pfam" id="PF01497">
    <property type="entry name" value="Peripla_BP_2"/>
    <property type="match status" value="1"/>
</dbReference>
<dbReference type="PANTHER" id="PTHR30535:SF34">
    <property type="entry name" value="MOLYBDATE-BINDING PROTEIN MOLA"/>
    <property type="match status" value="1"/>
</dbReference>
<proteinExistence type="inferred from homology"/>
<evidence type="ECO:0000313" key="6">
    <source>
        <dbReference type="Proteomes" id="UP000464452"/>
    </source>
</evidence>
<dbReference type="CDD" id="cd01143">
    <property type="entry name" value="YvrC"/>
    <property type="match status" value="1"/>
</dbReference>
<dbReference type="InterPro" id="IPR054828">
    <property type="entry name" value="Vit_B12_bind_prot"/>
</dbReference>
<organism evidence="5 6">
    <name type="scientific">Caloranaerobacter azorensis</name>
    <dbReference type="NCBI Taxonomy" id="116090"/>
    <lineage>
        <taxon>Bacteria</taxon>
        <taxon>Bacillati</taxon>
        <taxon>Bacillota</taxon>
        <taxon>Tissierellia</taxon>
        <taxon>Tissierellales</taxon>
        <taxon>Thermohalobacteraceae</taxon>
        <taxon>Caloranaerobacter</taxon>
    </lineage>
</organism>
<dbReference type="AlphaFoldDB" id="A0A6P1YDI4"/>
<feature type="chain" id="PRO_5026958043" evidence="3">
    <location>
        <begin position="25"/>
        <end position="413"/>
    </location>
</feature>
<evidence type="ECO:0000259" key="4">
    <source>
        <dbReference type="PROSITE" id="PS50983"/>
    </source>
</evidence>
<dbReference type="Proteomes" id="UP000464452">
    <property type="component" value="Chromosome"/>
</dbReference>
<dbReference type="NCBIfam" id="NF038402">
    <property type="entry name" value="TroA_like"/>
    <property type="match status" value="1"/>
</dbReference>
<reference evidence="5 6" key="1">
    <citation type="submission" date="2020-02" db="EMBL/GenBank/DDBJ databases">
        <title>Thermophilic hydrogen producing bacteria, Caloranaerobacter azorensis.</title>
        <authorList>
            <person name="Baek K."/>
        </authorList>
    </citation>
    <scope>NUCLEOTIDE SEQUENCE [LARGE SCALE GENOMIC DNA]</scope>
    <source>
        <strain evidence="5 6">T3-1</strain>
    </source>
</reference>
<feature type="signal peptide" evidence="3">
    <location>
        <begin position="1"/>
        <end position="24"/>
    </location>
</feature>
<evidence type="ECO:0000256" key="1">
    <source>
        <dbReference type="ARBA" id="ARBA00008814"/>
    </source>
</evidence>
<dbReference type="PANTHER" id="PTHR30535">
    <property type="entry name" value="VITAMIN B12-BINDING PROTEIN"/>
    <property type="match status" value="1"/>
</dbReference>
<comment type="similarity">
    <text evidence="1">Belongs to the bacterial solute-binding protein 8 family.</text>
</comment>